<dbReference type="Proteomes" id="UP000694888">
    <property type="component" value="Unplaced"/>
</dbReference>
<comment type="similarity">
    <text evidence="4">Belongs to the PPP1R35 family.</text>
</comment>
<keyword evidence="3" id="KW-0206">Cytoskeleton</keyword>
<evidence type="ECO:0000256" key="4">
    <source>
        <dbReference type="ARBA" id="ARBA00029452"/>
    </source>
</evidence>
<feature type="compositionally biased region" description="Polar residues" evidence="5">
    <location>
        <begin position="89"/>
        <end position="101"/>
    </location>
</feature>
<dbReference type="RefSeq" id="XP_005108887.1">
    <property type="nucleotide sequence ID" value="XM_005108830.3"/>
</dbReference>
<dbReference type="InterPro" id="IPR029135">
    <property type="entry name" value="PPP1R35_C"/>
</dbReference>
<evidence type="ECO:0000256" key="3">
    <source>
        <dbReference type="ARBA" id="ARBA00023212"/>
    </source>
</evidence>
<accession>A0ABM0K4Z3</accession>
<dbReference type="Pfam" id="PF15503">
    <property type="entry name" value="PPP1R35_C"/>
    <property type="match status" value="1"/>
</dbReference>
<feature type="region of interest" description="Disordered" evidence="5">
    <location>
        <begin position="222"/>
        <end position="250"/>
    </location>
</feature>
<feature type="compositionally biased region" description="Low complexity" evidence="5">
    <location>
        <begin position="337"/>
        <end position="348"/>
    </location>
</feature>
<protein>
    <submittedName>
        <fullName evidence="8">Uncharacterized protein LOC101849004</fullName>
    </submittedName>
</protein>
<feature type="region of interest" description="Disordered" evidence="5">
    <location>
        <begin position="64"/>
        <end position="101"/>
    </location>
</feature>
<organism evidence="7 8">
    <name type="scientific">Aplysia californica</name>
    <name type="common">California sea hare</name>
    <dbReference type="NCBI Taxonomy" id="6500"/>
    <lineage>
        <taxon>Eukaryota</taxon>
        <taxon>Metazoa</taxon>
        <taxon>Spiralia</taxon>
        <taxon>Lophotrochozoa</taxon>
        <taxon>Mollusca</taxon>
        <taxon>Gastropoda</taxon>
        <taxon>Heterobranchia</taxon>
        <taxon>Euthyneura</taxon>
        <taxon>Tectipleura</taxon>
        <taxon>Aplysiida</taxon>
        <taxon>Aplysioidea</taxon>
        <taxon>Aplysiidae</taxon>
        <taxon>Aplysia</taxon>
    </lineage>
</organism>
<dbReference type="PANTHER" id="PTHR28625:SF1">
    <property type="entry name" value="PROTEIN PHOSPHATASE 1 REGULATORY SUBUNIT 35"/>
    <property type="match status" value="1"/>
</dbReference>
<sequence length="620" mass="68549">MRTSTSAPFYNGGVNKSLRSQRLNVLADSMMPSPTVQGAVSEYEHLSYKYSRFGPERDSIWNEDEKGDFIPLKPPKHSLQSSSSSVPSMTTDRNFNNPNTNLASSSLKSYIPADDETLSAKGVPSPLAWSPGMLAGPSIFLTPEKSLGQDWSSKSSKENILEPHDTNQIPVPMAWSPGMNVKLNPSLFVTPEKPLPKYLSVVKDNFALDSAEIKENLEDQTSDLKTKGKHSVRFDLPSASSGDETSDSVDFANMKSPITLKGRELSSSSNFESPSSGSPQWKPLSPPKSYDPNAYSDESVLEDSLALHGPQTYKSSEMSLPSLLTFASTSKTASLTISPSDGDSGISIEPGTLQKEGKSLSNRKTNRKTIIKTKPSADSCTRKSIINSQSDLPGNFVVLDNLKTRKKKKQAGPQFLKSALSQYDKNPPKPFIIRESKNKHVEAEYSYPFDGGKDVGDSEFEHAFARPEFNSTLRVRSELDDLCEQEVDVQAAVLDTLAKSELKRTEMNEKASLYTNHSSDQFHNLVDLDTSVETLCERIVRMRTSKATGKKKASLYGKKPIQSDRAPDLMEFFSPELQRETPDLSLPGVSYVTSKLLTSPHDIAFDLYRHNRLWNGINDF</sequence>
<comment type="subcellular location">
    <subcellularLocation>
        <location evidence="1">Cytoplasm</location>
        <location evidence="1">Cytoskeleton</location>
        <location evidence="1">Microtubule organizing center</location>
        <location evidence="1">Centrosome</location>
        <location evidence="1">Centriole</location>
    </subcellularLocation>
</comment>
<dbReference type="GeneID" id="101849004"/>
<evidence type="ECO:0000256" key="1">
    <source>
        <dbReference type="ARBA" id="ARBA00004114"/>
    </source>
</evidence>
<keyword evidence="7" id="KW-1185">Reference proteome</keyword>
<proteinExistence type="inferred from homology"/>
<evidence type="ECO:0000256" key="2">
    <source>
        <dbReference type="ARBA" id="ARBA00022490"/>
    </source>
</evidence>
<gene>
    <name evidence="8" type="primary">LOC101849004</name>
</gene>
<feature type="compositionally biased region" description="Low complexity" evidence="5">
    <location>
        <begin position="77"/>
        <end position="88"/>
    </location>
</feature>
<name>A0ABM0K4Z3_APLCA</name>
<keyword evidence="2" id="KW-0963">Cytoplasm</keyword>
<evidence type="ECO:0000256" key="5">
    <source>
        <dbReference type="SAM" id="MobiDB-lite"/>
    </source>
</evidence>
<reference evidence="8" key="1">
    <citation type="submission" date="2025-08" db="UniProtKB">
        <authorList>
            <consortium name="RefSeq"/>
        </authorList>
    </citation>
    <scope>IDENTIFICATION</scope>
</reference>
<dbReference type="InterPro" id="IPR033590">
    <property type="entry name" value="PPP1R35"/>
</dbReference>
<evidence type="ECO:0000313" key="8">
    <source>
        <dbReference type="RefSeq" id="XP_005108887.1"/>
    </source>
</evidence>
<feature type="region of interest" description="Disordered" evidence="5">
    <location>
        <begin position="262"/>
        <end position="295"/>
    </location>
</feature>
<feature type="compositionally biased region" description="Low complexity" evidence="5">
    <location>
        <begin position="266"/>
        <end position="278"/>
    </location>
</feature>
<dbReference type="PANTHER" id="PTHR28625">
    <property type="entry name" value="PROTEIN PHOSPHATASE 1 REGULATORY SUBUNIT 35"/>
    <property type="match status" value="1"/>
</dbReference>
<evidence type="ECO:0000313" key="7">
    <source>
        <dbReference type="Proteomes" id="UP000694888"/>
    </source>
</evidence>
<feature type="domain" description="Protein phosphatase 1 regulatory subunit 35 C-terminal" evidence="6">
    <location>
        <begin position="467"/>
        <end position="610"/>
    </location>
</feature>
<feature type="region of interest" description="Disordered" evidence="5">
    <location>
        <begin position="334"/>
        <end position="363"/>
    </location>
</feature>
<evidence type="ECO:0000259" key="6">
    <source>
        <dbReference type="Pfam" id="PF15503"/>
    </source>
</evidence>